<feature type="region of interest" description="Disordered" evidence="1">
    <location>
        <begin position="185"/>
        <end position="234"/>
    </location>
</feature>
<reference evidence="2 3" key="1">
    <citation type="submission" date="2018-04" db="EMBL/GenBank/DDBJ databases">
        <title>Massilia violaceinigra sp. nov., a novel purple-pigmented bacterium isolated from Tianshan glacier, Xinjiang, China.</title>
        <authorList>
            <person name="Wang H."/>
        </authorList>
    </citation>
    <scope>NUCLEOTIDE SEQUENCE [LARGE SCALE GENOMIC DNA]</scope>
    <source>
        <strain evidence="2 3">B448-2</strain>
    </source>
</reference>
<name>A0A2U2HII0_9BURK</name>
<accession>A0A2U2HII0</accession>
<dbReference type="EMBL" id="PXWF02000245">
    <property type="protein sequence ID" value="PWF46133.1"/>
    <property type="molecule type" value="Genomic_DNA"/>
</dbReference>
<dbReference type="AlphaFoldDB" id="A0A2U2HII0"/>
<gene>
    <name evidence="2" type="ORF">C7C56_016590</name>
</gene>
<dbReference type="InterPro" id="IPR050026">
    <property type="entry name" value="PHA_gran_PhaM_N"/>
</dbReference>
<sequence>MPNIPGVGAVSDTLDFVKNLWGSMSVPGMSIPGMAAPTLSVEDLDKKIADLKAVESWLNVNTAMLRGTIQALEVQRGTISTLKSMGATLAAAVKQPGANEKSVLEAAPFASAFFAQPVAEAVKERDEAPPAAKPDAAGAPALPNPSAWWNMLQDQFKSAVSTAMSSEAMANASAMAQDAAAKLAAASVRPAEQLSKAMAKAKPSASAAAAPAKAPAKKRAAAKPAARKPKAPKA</sequence>
<feature type="compositionally biased region" description="Basic residues" evidence="1">
    <location>
        <begin position="215"/>
        <end position="234"/>
    </location>
</feature>
<evidence type="ECO:0000313" key="3">
    <source>
        <dbReference type="Proteomes" id="UP000241421"/>
    </source>
</evidence>
<dbReference type="OrthoDB" id="8566581at2"/>
<organism evidence="2 3">
    <name type="scientific">Massilia glaciei</name>
    <dbReference type="NCBI Taxonomy" id="1524097"/>
    <lineage>
        <taxon>Bacteria</taxon>
        <taxon>Pseudomonadati</taxon>
        <taxon>Pseudomonadota</taxon>
        <taxon>Betaproteobacteria</taxon>
        <taxon>Burkholderiales</taxon>
        <taxon>Oxalobacteraceae</taxon>
        <taxon>Telluria group</taxon>
        <taxon>Massilia</taxon>
    </lineage>
</organism>
<protein>
    <submittedName>
        <fullName evidence="2">Uncharacterized protein</fullName>
    </submittedName>
</protein>
<keyword evidence="3" id="KW-1185">Reference proteome</keyword>
<comment type="caution">
    <text evidence="2">The sequence shown here is derived from an EMBL/GenBank/DDBJ whole genome shotgun (WGS) entry which is preliminary data.</text>
</comment>
<evidence type="ECO:0000256" key="1">
    <source>
        <dbReference type="SAM" id="MobiDB-lite"/>
    </source>
</evidence>
<evidence type="ECO:0000313" key="2">
    <source>
        <dbReference type="EMBL" id="PWF46133.1"/>
    </source>
</evidence>
<dbReference type="Proteomes" id="UP000241421">
    <property type="component" value="Unassembled WGS sequence"/>
</dbReference>
<proteinExistence type="predicted"/>
<dbReference type="NCBIfam" id="NF043076">
    <property type="entry name" value="PHA_gran_PhaM"/>
    <property type="match status" value="1"/>
</dbReference>
<feature type="compositionally biased region" description="Low complexity" evidence="1">
    <location>
        <begin position="185"/>
        <end position="214"/>
    </location>
</feature>